<dbReference type="EMBL" id="JAAIYP010000047">
    <property type="protein sequence ID" value="NFV82283.1"/>
    <property type="molecule type" value="Genomic_DNA"/>
</dbReference>
<evidence type="ECO:0000313" key="3">
    <source>
        <dbReference type="Proteomes" id="UP000480684"/>
    </source>
</evidence>
<keyword evidence="1" id="KW-0812">Transmembrane</keyword>
<keyword evidence="1" id="KW-1133">Transmembrane helix</keyword>
<proteinExistence type="predicted"/>
<name>A0A7C9QWE8_9PROT</name>
<dbReference type="Proteomes" id="UP000480684">
    <property type="component" value="Unassembled WGS sequence"/>
</dbReference>
<protein>
    <recommendedName>
        <fullName evidence="4">Cytochrome B</fullName>
    </recommendedName>
</protein>
<dbReference type="RefSeq" id="WP_163683155.1">
    <property type="nucleotide sequence ID" value="NZ_JAAIYP010000047.1"/>
</dbReference>
<feature type="transmembrane region" description="Helical" evidence="1">
    <location>
        <begin position="86"/>
        <end position="108"/>
    </location>
</feature>
<sequence>MSPRMQHLLLKLWHAWVGGGFLVAYVTADEDTYAMHQFAGYAVLAAIVARLLAAMAAPSAGPLRLPRPSLGALAGWLTQRRGRHPLFAWFAVTLLAVVGMVALSGAGADFVTWLEHPHEAVAEASLWLIFAHIAFVVYVYGGKRLWARLTDALNGPRAASQVKEPIR</sequence>
<reference evidence="2 3" key="1">
    <citation type="submission" date="2020-02" db="EMBL/GenBank/DDBJ databases">
        <authorList>
            <person name="Dziuba M."/>
            <person name="Kuznetsov B."/>
            <person name="Mardanov A."/>
            <person name="Ravin N."/>
            <person name="Grouzdev D."/>
        </authorList>
    </citation>
    <scope>NUCLEOTIDE SEQUENCE [LARGE SCALE GENOMIC DNA]</scope>
    <source>
        <strain evidence="2 3">SpK</strain>
    </source>
</reference>
<dbReference type="SUPFAM" id="SSF81342">
    <property type="entry name" value="Transmembrane di-heme cytochromes"/>
    <property type="match status" value="1"/>
</dbReference>
<evidence type="ECO:0000313" key="2">
    <source>
        <dbReference type="EMBL" id="NFV82283.1"/>
    </source>
</evidence>
<organism evidence="2 3">
    <name type="scientific">Magnetospirillum aberrantis SpK</name>
    <dbReference type="NCBI Taxonomy" id="908842"/>
    <lineage>
        <taxon>Bacteria</taxon>
        <taxon>Pseudomonadati</taxon>
        <taxon>Pseudomonadota</taxon>
        <taxon>Alphaproteobacteria</taxon>
        <taxon>Rhodospirillales</taxon>
        <taxon>Rhodospirillaceae</taxon>
        <taxon>Magnetospirillum</taxon>
    </lineage>
</organism>
<keyword evidence="3" id="KW-1185">Reference proteome</keyword>
<dbReference type="AlphaFoldDB" id="A0A7C9QWE8"/>
<dbReference type="GO" id="GO:0022904">
    <property type="term" value="P:respiratory electron transport chain"/>
    <property type="evidence" value="ECO:0007669"/>
    <property type="project" value="InterPro"/>
</dbReference>
<dbReference type="InterPro" id="IPR016174">
    <property type="entry name" value="Di-haem_cyt_TM"/>
</dbReference>
<evidence type="ECO:0000256" key="1">
    <source>
        <dbReference type="SAM" id="Phobius"/>
    </source>
</evidence>
<evidence type="ECO:0008006" key="4">
    <source>
        <dbReference type="Google" id="ProtNLM"/>
    </source>
</evidence>
<feature type="transmembrane region" description="Helical" evidence="1">
    <location>
        <begin position="120"/>
        <end position="140"/>
    </location>
</feature>
<comment type="caution">
    <text evidence="2">The sequence shown here is derived from an EMBL/GenBank/DDBJ whole genome shotgun (WGS) entry which is preliminary data.</text>
</comment>
<accession>A0A7C9QWE8</accession>
<keyword evidence="1" id="KW-0472">Membrane</keyword>
<dbReference type="GO" id="GO:0016020">
    <property type="term" value="C:membrane"/>
    <property type="evidence" value="ECO:0007669"/>
    <property type="project" value="InterPro"/>
</dbReference>
<gene>
    <name evidence="2" type="ORF">G4223_19405</name>
</gene>
<feature type="transmembrane region" description="Helical" evidence="1">
    <location>
        <begin position="38"/>
        <end position="57"/>
    </location>
</feature>